<evidence type="ECO:0000313" key="9">
    <source>
        <dbReference type="Proteomes" id="UP001054902"/>
    </source>
</evidence>
<comment type="subcellular location">
    <subcellularLocation>
        <location evidence="1">Membrane</location>
        <topology evidence="1">Multi-pass membrane protein</topology>
    </subcellularLocation>
</comment>
<proteinExistence type="inferred from homology"/>
<feature type="transmembrane region" description="Helical" evidence="7">
    <location>
        <begin position="114"/>
        <end position="135"/>
    </location>
</feature>
<reference evidence="8 9" key="1">
    <citation type="journal article" date="2021" name="Sci. Rep.">
        <title>The genome of the diatom Chaetoceros tenuissimus carries an ancient integrated fragment of an extant virus.</title>
        <authorList>
            <person name="Hongo Y."/>
            <person name="Kimura K."/>
            <person name="Takaki Y."/>
            <person name="Yoshida Y."/>
            <person name="Baba S."/>
            <person name="Kobayashi G."/>
            <person name="Nagasaki K."/>
            <person name="Hano T."/>
            <person name="Tomaru Y."/>
        </authorList>
    </citation>
    <scope>NUCLEOTIDE SEQUENCE [LARGE SCALE GENOMIC DNA]</scope>
    <source>
        <strain evidence="8 9">NIES-3715</strain>
    </source>
</reference>
<keyword evidence="9" id="KW-1185">Reference proteome</keyword>
<protein>
    <recommendedName>
        <fullName evidence="10">Serine incorporator 3</fullName>
    </recommendedName>
</protein>
<feature type="transmembrane region" description="Helical" evidence="7">
    <location>
        <begin position="147"/>
        <end position="165"/>
    </location>
</feature>
<evidence type="ECO:0000256" key="2">
    <source>
        <dbReference type="ARBA" id="ARBA00006665"/>
    </source>
</evidence>
<dbReference type="Proteomes" id="UP001054902">
    <property type="component" value="Unassembled WGS sequence"/>
</dbReference>
<name>A0AAD3CZG2_9STRA</name>
<evidence type="ECO:0000256" key="5">
    <source>
        <dbReference type="ARBA" id="ARBA00023136"/>
    </source>
</evidence>
<evidence type="ECO:0008006" key="10">
    <source>
        <dbReference type="Google" id="ProtNLM"/>
    </source>
</evidence>
<comment type="caution">
    <text evidence="8">The sequence shown here is derived from an EMBL/GenBank/DDBJ whole genome shotgun (WGS) entry which is preliminary data.</text>
</comment>
<dbReference type="PANTHER" id="PTHR10383:SF9">
    <property type="entry name" value="SERINE INCORPORATOR, ISOFORM F"/>
    <property type="match status" value="1"/>
</dbReference>
<gene>
    <name evidence="8" type="ORF">CTEN210_11308</name>
</gene>
<evidence type="ECO:0000256" key="1">
    <source>
        <dbReference type="ARBA" id="ARBA00004141"/>
    </source>
</evidence>
<feature type="transmembrane region" description="Helical" evidence="7">
    <location>
        <begin position="251"/>
        <end position="268"/>
    </location>
</feature>
<dbReference type="EMBL" id="BLLK01000047">
    <property type="protein sequence ID" value="GFH54832.1"/>
    <property type="molecule type" value="Genomic_DNA"/>
</dbReference>
<dbReference type="InterPro" id="IPR005016">
    <property type="entry name" value="TDE1/TMS"/>
</dbReference>
<dbReference type="Pfam" id="PF03348">
    <property type="entry name" value="Serinc"/>
    <property type="match status" value="1"/>
</dbReference>
<dbReference type="GO" id="GO:0016020">
    <property type="term" value="C:membrane"/>
    <property type="evidence" value="ECO:0007669"/>
    <property type="project" value="UniProtKB-SubCell"/>
</dbReference>
<dbReference type="AlphaFoldDB" id="A0AAD3CZG2"/>
<dbReference type="PANTHER" id="PTHR10383">
    <property type="entry name" value="SERINE INCORPORATOR"/>
    <property type="match status" value="1"/>
</dbReference>
<feature type="transmembrane region" description="Helical" evidence="7">
    <location>
        <begin position="217"/>
        <end position="239"/>
    </location>
</feature>
<feature type="transmembrane region" description="Helical" evidence="7">
    <location>
        <begin position="440"/>
        <end position="461"/>
    </location>
</feature>
<feature type="region of interest" description="Disordered" evidence="6">
    <location>
        <begin position="343"/>
        <end position="365"/>
    </location>
</feature>
<keyword evidence="5 7" id="KW-0472">Membrane</keyword>
<evidence type="ECO:0000256" key="6">
    <source>
        <dbReference type="SAM" id="MobiDB-lite"/>
    </source>
</evidence>
<feature type="transmembrane region" description="Helical" evidence="7">
    <location>
        <begin position="313"/>
        <end position="333"/>
    </location>
</feature>
<keyword evidence="3 7" id="KW-0812">Transmembrane</keyword>
<evidence type="ECO:0000313" key="8">
    <source>
        <dbReference type="EMBL" id="GFH54832.1"/>
    </source>
</evidence>
<sequence length="472" mass="51321">MGAIMSAVQMAAGYCFCNTASTICTTCLESRSASSTGRKRSVILLVMAILFALLFQYTLAPSILHKNKLWNLYKSIPGMGKLLYSSWTENCDRFGDLDGDKADLYVQCVQNSGVYRPMGVASIFFAISAIGTYVNPSLNREIWGSKYLAYLIGLIISMFVPNSFFMGFSLVLVRLCAMAFIVIQQVILIDMAYNWNESWVEKSNQCEAREWGSGKKWLQAIVASAILLYIGSFVGIGLLYKHFSGCGGNEAVITLTWIGILLMSGIQLSGEEGSLLTTAVISAYSTYIAYATVSKNPSAVCNPTLGNEDVWGIAVGMFLTVLSLSWTGFSFTAQERLSEAGIESTRALNPSDPARPDAASLNLDTPFLDPEERRTEGLVVQPNENDNFNSAAGSLIWKLNIVLMLISCWVTASLTGWGTISGGVGAEGEHTAANPLVGRFNMAMMAVAQNLAVCLYLWTLLAPTLFPDRVFV</sequence>
<feature type="transmembrane region" description="Helical" evidence="7">
    <location>
        <begin position="399"/>
        <end position="420"/>
    </location>
</feature>
<feature type="transmembrane region" description="Helical" evidence="7">
    <location>
        <begin position="42"/>
        <end position="64"/>
    </location>
</feature>
<accession>A0AAD3CZG2</accession>
<evidence type="ECO:0000256" key="4">
    <source>
        <dbReference type="ARBA" id="ARBA00022989"/>
    </source>
</evidence>
<keyword evidence="4 7" id="KW-1133">Transmembrane helix</keyword>
<comment type="similarity">
    <text evidence="2">Belongs to the TDE1 family.</text>
</comment>
<evidence type="ECO:0000256" key="3">
    <source>
        <dbReference type="ARBA" id="ARBA00022692"/>
    </source>
</evidence>
<evidence type="ECO:0000256" key="7">
    <source>
        <dbReference type="SAM" id="Phobius"/>
    </source>
</evidence>
<organism evidence="8 9">
    <name type="scientific">Chaetoceros tenuissimus</name>
    <dbReference type="NCBI Taxonomy" id="426638"/>
    <lineage>
        <taxon>Eukaryota</taxon>
        <taxon>Sar</taxon>
        <taxon>Stramenopiles</taxon>
        <taxon>Ochrophyta</taxon>
        <taxon>Bacillariophyta</taxon>
        <taxon>Coscinodiscophyceae</taxon>
        <taxon>Chaetocerotophycidae</taxon>
        <taxon>Chaetocerotales</taxon>
        <taxon>Chaetocerotaceae</taxon>
        <taxon>Chaetoceros</taxon>
    </lineage>
</organism>